<reference evidence="1" key="1">
    <citation type="journal article" date="2021" name="Proc. Natl. Acad. Sci. U.S.A.">
        <title>A Catalog of Tens of Thousands of Viruses from Human Metagenomes Reveals Hidden Associations with Chronic Diseases.</title>
        <authorList>
            <person name="Tisza M.J."/>
            <person name="Buck C.B."/>
        </authorList>
    </citation>
    <scope>NUCLEOTIDE SEQUENCE</scope>
    <source>
        <strain evidence="1">Ct8Lf7</strain>
    </source>
</reference>
<accession>A0A8S5S0L5</accession>
<evidence type="ECO:0000313" key="1">
    <source>
        <dbReference type="EMBL" id="DAF44315.1"/>
    </source>
</evidence>
<organism evidence="1">
    <name type="scientific">Podoviridae sp. ct8Lf7</name>
    <dbReference type="NCBI Taxonomy" id="2827723"/>
    <lineage>
        <taxon>Viruses</taxon>
        <taxon>Duplodnaviria</taxon>
        <taxon>Heunggongvirae</taxon>
        <taxon>Uroviricota</taxon>
        <taxon>Caudoviricetes</taxon>
    </lineage>
</organism>
<name>A0A8S5S0L5_9CAUD</name>
<dbReference type="EMBL" id="BK032511">
    <property type="protein sequence ID" value="DAF44315.1"/>
    <property type="molecule type" value="Genomic_DNA"/>
</dbReference>
<sequence length="38" mass="4268">MLILNIISFIILPPSGSNHYCRTFCHSCSNSDISKLIE</sequence>
<protein>
    <submittedName>
        <fullName evidence="1">Uncharacterized protein</fullName>
    </submittedName>
</protein>
<proteinExistence type="predicted"/>